<dbReference type="EMBL" id="FNQR01000009">
    <property type="protein sequence ID" value="SEA86669.1"/>
    <property type="molecule type" value="Genomic_DNA"/>
</dbReference>
<dbReference type="AlphaFoldDB" id="A0A1H4EP85"/>
<evidence type="ECO:0000256" key="4">
    <source>
        <dbReference type="ARBA" id="ARBA00022643"/>
    </source>
</evidence>
<dbReference type="CDD" id="cd04730">
    <property type="entry name" value="NPD_like"/>
    <property type="match status" value="1"/>
</dbReference>
<sequence length="321" mass="34313">MKHVCDVLNIRYPIIQGGMGNISNAPLAVAVSKAGGLGTIAAGTMSPEELEPIIIETKERTDRPFAVNVAIKVTPYLQDIMELIIKHDVPVVSLSAGNPAPLIPRLKEHGKKIITVTASVKQAVKAEQAGADVIVAEGYEAAGINSNLELTTLTLIPQIVDAVDLPVLAAGGIGDGRGLAAVLTLGASGVQIGTRLIATQEAPFHEAYKRTLIEAHENDTVIVGRSVGRVRRVMNTPYSQKLLDYEKGGVLLEQFNEMTSEDHHKIGALEGRLEEGFINGGQVSGLVTDVPTVAELIESMMDVAYARIEQLHKNFLSTYVK</sequence>
<evidence type="ECO:0000256" key="3">
    <source>
        <dbReference type="ARBA" id="ARBA00022630"/>
    </source>
</evidence>
<dbReference type="InterPro" id="IPR013785">
    <property type="entry name" value="Aldolase_TIM"/>
</dbReference>
<evidence type="ECO:0000256" key="1">
    <source>
        <dbReference type="ARBA" id="ARBA00003535"/>
    </source>
</evidence>
<dbReference type="OrthoDB" id="9778912at2"/>
<dbReference type="STRING" id="571932.SAMN05421743_109165"/>
<keyword evidence="4" id="KW-0288">FMN</keyword>
<keyword evidence="3" id="KW-0285">Flavoprotein</keyword>
<dbReference type="GO" id="GO:0018580">
    <property type="term" value="F:nitronate monooxygenase activity"/>
    <property type="evidence" value="ECO:0007669"/>
    <property type="project" value="InterPro"/>
</dbReference>
<gene>
    <name evidence="6" type="ORF">SAMN05421743_109165</name>
</gene>
<reference evidence="7" key="1">
    <citation type="submission" date="2016-10" db="EMBL/GenBank/DDBJ databases">
        <authorList>
            <person name="Varghese N."/>
            <person name="Submissions S."/>
        </authorList>
    </citation>
    <scope>NUCLEOTIDE SEQUENCE [LARGE SCALE GENOMIC DNA]</scope>
    <source>
        <strain evidence="7">CCM7597</strain>
    </source>
</reference>
<dbReference type="Pfam" id="PF03060">
    <property type="entry name" value="NMO"/>
    <property type="match status" value="2"/>
</dbReference>
<evidence type="ECO:0000256" key="5">
    <source>
        <dbReference type="ARBA" id="ARBA00023002"/>
    </source>
</evidence>
<evidence type="ECO:0000256" key="2">
    <source>
        <dbReference type="ARBA" id="ARBA00013457"/>
    </source>
</evidence>
<dbReference type="PANTHER" id="PTHR32332:SF20">
    <property type="entry name" value="2-NITROPROPANE DIOXYGENASE-LIKE PROTEIN"/>
    <property type="match status" value="1"/>
</dbReference>
<dbReference type="Gene3D" id="3.20.20.70">
    <property type="entry name" value="Aldolase class I"/>
    <property type="match status" value="1"/>
</dbReference>
<name>A0A1H4EP85_9BACI</name>
<evidence type="ECO:0000313" key="7">
    <source>
        <dbReference type="Proteomes" id="UP000198584"/>
    </source>
</evidence>
<keyword evidence="7" id="KW-1185">Reference proteome</keyword>
<protein>
    <recommendedName>
        <fullName evidence="2">Probable nitronate monooxygenase</fullName>
    </recommendedName>
</protein>
<dbReference type="Proteomes" id="UP000198584">
    <property type="component" value="Unassembled WGS sequence"/>
</dbReference>
<accession>A0A1H4EP85</accession>
<dbReference type="RefSeq" id="WP_093045284.1">
    <property type="nucleotide sequence ID" value="NZ_FNQR01000009.1"/>
</dbReference>
<keyword evidence="5" id="KW-0560">Oxidoreductase</keyword>
<dbReference type="SUPFAM" id="SSF51412">
    <property type="entry name" value="Inosine monophosphate dehydrogenase (IMPDH)"/>
    <property type="match status" value="1"/>
</dbReference>
<dbReference type="PANTHER" id="PTHR32332">
    <property type="entry name" value="2-NITROPROPANE DIOXYGENASE"/>
    <property type="match status" value="1"/>
</dbReference>
<evidence type="ECO:0000313" key="6">
    <source>
        <dbReference type="EMBL" id="SEA86669.1"/>
    </source>
</evidence>
<comment type="function">
    <text evidence="1">Nitronate monooxygenase that uses molecular oxygen to catalyze the oxidative denitrification of alkyl nitronates. Acts on propionate 3-nitronate (P3N), the presumed physiological substrate. Probably functions in the detoxification of P3N, a metabolic poison produced by plants and fungi as a defense mechanism.</text>
</comment>
<proteinExistence type="predicted"/>
<organism evidence="6 7">
    <name type="scientific">Thalassobacillus cyri</name>
    <dbReference type="NCBI Taxonomy" id="571932"/>
    <lineage>
        <taxon>Bacteria</taxon>
        <taxon>Bacillati</taxon>
        <taxon>Bacillota</taxon>
        <taxon>Bacilli</taxon>
        <taxon>Bacillales</taxon>
        <taxon>Bacillaceae</taxon>
        <taxon>Thalassobacillus</taxon>
    </lineage>
</organism>
<dbReference type="InterPro" id="IPR004136">
    <property type="entry name" value="NMO"/>
</dbReference>